<feature type="compositionally biased region" description="Basic and acidic residues" evidence="1">
    <location>
        <begin position="245"/>
        <end position="265"/>
    </location>
</feature>
<reference evidence="2" key="1">
    <citation type="submission" date="2021-01" db="EMBL/GenBank/DDBJ databases">
        <authorList>
            <person name="Corre E."/>
            <person name="Pelletier E."/>
            <person name="Niang G."/>
            <person name="Scheremetjew M."/>
            <person name="Finn R."/>
            <person name="Kale V."/>
            <person name="Holt S."/>
            <person name="Cochrane G."/>
            <person name="Meng A."/>
            <person name="Brown T."/>
            <person name="Cohen L."/>
        </authorList>
    </citation>
    <scope>NUCLEOTIDE SEQUENCE</scope>
    <source>
        <strain evidence="2">CCMP1243</strain>
    </source>
</reference>
<evidence type="ECO:0000256" key="1">
    <source>
        <dbReference type="SAM" id="MobiDB-lite"/>
    </source>
</evidence>
<feature type="region of interest" description="Disordered" evidence="1">
    <location>
        <begin position="203"/>
        <end position="323"/>
    </location>
</feature>
<name>A0A7S2RWB8_9STRA</name>
<dbReference type="EMBL" id="HBHJ01012676">
    <property type="protein sequence ID" value="CAD9681469.1"/>
    <property type="molecule type" value="Transcribed_RNA"/>
</dbReference>
<accession>A0A7S2RWB8</accession>
<feature type="compositionally biased region" description="Acidic residues" evidence="1">
    <location>
        <begin position="267"/>
        <end position="323"/>
    </location>
</feature>
<organism evidence="2">
    <name type="scientific">Rhizochromulina marina</name>
    <dbReference type="NCBI Taxonomy" id="1034831"/>
    <lineage>
        <taxon>Eukaryota</taxon>
        <taxon>Sar</taxon>
        <taxon>Stramenopiles</taxon>
        <taxon>Ochrophyta</taxon>
        <taxon>Dictyochophyceae</taxon>
        <taxon>Rhizochromulinales</taxon>
        <taxon>Rhizochromulina</taxon>
    </lineage>
</organism>
<protein>
    <submittedName>
        <fullName evidence="2">Uncharacterized protein</fullName>
    </submittedName>
</protein>
<evidence type="ECO:0000313" key="2">
    <source>
        <dbReference type="EMBL" id="CAD9681469.1"/>
    </source>
</evidence>
<feature type="compositionally biased region" description="Low complexity" evidence="1">
    <location>
        <begin position="218"/>
        <end position="244"/>
    </location>
</feature>
<proteinExistence type="predicted"/>
<dbReference type="AlphaFoldDB" id="A0A7S2RWB8"/>
<gene>
    <name evidence="2" type="ORF">RMAR1173_LOCUS8270</name>
</gene>
<sequence length="323" mass="35869">MRKKVSFGVLDCNAQLPSKRTTIDRLKLASHSSPVLFFSGFGRRPHQLPSKVLSSEYSLLKELRAQTRLHAIRAKDTKLLNETCFSRTNCALFLAGGDLDASALSALNAASDALDWMNWVVVDSAKHKLSNEKDLGLPKFQPGVHRLVVLQKLNATAPDQTPPKSISTPYTGPWIEAPIVAHYASHFASFDEQDVEGVTLFDSSKTTLGRRPPPPTPKQMRQPPTSTPAAAPTEPTQVPTTQQAEMRERAEELRRQREARRRAQMDAEADDFIAFSEGEEADAENDGTFFEDMDADSSDGEFFEEEAEGSFEDSEEEEVLELD</sequence>